<dbReference type="PANTHER" id="PTHR23043:SF17">
    <property type="entry name" value="PROTEIN SIMILAR"/>
    <property type="match status" value="1"/>
</dbReference>
<feature type="compositionally biased region" description="Basic and acidic residues" evidence="4">
    <location>
        <begin position="377"/>
        <end position="391"/>
    </location>
</feature>
<proteinExistence type="predicted"/>
<evidence type="ECO:0000256" key="1">
    <source>
        <dbReference type="ARBA" id="ARBA00023015"/>
    </source>
</evidence>
<feature type="compositionally biased region" description="Basic and acidic residues" evidence="4">
    <location>
        <begin position="539"/>
        <end position="558"/>
    </location>
</feature>
<reference evidence="6 7" key="1">
    <citation type="submission" date="2023-02" db="EMBL/GenBank/DDBJ databases">
        <title>LHISI_Scaffold_Assembly.</title>
        <authorList>
            <person name="Stuart O.P."/>
            <person name="Cleave R."/>
            <person name="Magrath M.J.L."/>
            <person name="Mikheyev A.S."/>
        </authorList>
    </citation>
    <scope>NUCLEOTIDE SEQUENCE [LARGE SCALE GENOMIC DNA]</scope>
    <source>
        <strain evidence="6">Daus_M_001</strain>
        <tissue evidence="6">Leg muscle</tissue>
    </source>
</reference>
<evidence type="ECO:0000256" key="4">
    <source>
        <dbReference type="SAM" id="MobiDB-lite"/>
    </source>
</evidence>
<accession>A0ABQ9GN85</accession>
<name>A0ABQ9GN85_9NEOP</name>
<sequence>MTRWRILYLDINVVPEKTPRPVALAGITPTCEALPPGSEPGSSWWEVNALAAAPPRLPTPTRARRATRTLHASSGHGLRGGGALDARGSVALIAPERDCALGDPTSSNTTDMHPGLRLFLIHVAVSPLSLRSGGTTNIMKKTVGSAYVLQLGLVLCRSVTQLGPTELAQGQTCVTNQPRVSCSSSKNFPCFPREGALSGSLRNAAELVGSCVIIVQPLPATILSASTPLLYSVSNFSDRSFTSDVVHLAFCRRGFPRGPPKFSFLHIPPFFRSLPRVLSSPPFFLSLILTPASRFVSLCPLLHSCGSHGGSAARPLASHKDEPGSIPGFSACGNRAGRCRWSGVFSAISRFPRPCISSLLHTHFASPSSGLKTSMNSEKRKEKSRDAARCRRSKETEIFTDLAHALPLPTSCIGQLDKASVMRLAISYLQVRSLLDCSEYIPPACMPRRPKHRMDSSHHCLPPGLAAPTSWYRIPGWLHLSPVADCTLGWFPSHFSPLHACSIARCLSISSRCAPRAEFPSSLLPSPSLITEENPCTSRESEGRSEVSMERHRKECKGGKTRRPTASSATIPTCVGEVTCIPSLIIYSSIIRSSLIIDSSIIRSSLIIDSSIIRSSLIKCPRSDTRNPAPFTPHPLGVPGSCRVFLLHPHLTRPVYQKPAACTHSIHTSLI</sequence>
<dbReference type="EMBL" id="JARBHB010000010">
    <property type="protein sequence ID" value="KAJ8873484.1"/>
    <property type="molecule type" value="Genomic_DNA"/>
</dbReference>
<keyword evidence="3" id="KW-0539">Nucleus</keyword>
<dbReference type="Pfam" id="PF23171">
    <property type="entry name" value="bHLH_HIF1A"/>
    <property type="match status" value="1"/>
</dbReference>
<keyword evidence="1" id="KW-0805">Transcription regulation</keyword>
<feature type="region of interest" description="Disordered" evidence="4">
    <location>
        <begin position="531"/>
        <end position="562"/>
    </location>
</feature>
<comment type="caution">
    <text evidence="6">The sequence shown here is derived from an EMBL/GenBank/DDBJ whole genome shotgun (WGS) entry which is preliminary data.</text>
</comment>
<evidence type="ECO:0000256" key="3">
    <source>
        <dbReference type="ARBA" id="ARBA00023242"/>
    </source>
</evidence>
<feature type="domain" description="BHLH" evidence="5">
    <location>
        <begin position="379"/>
        <end position="432"/>
    </location>
</feature>
<dbReference type="InterPro" id="IPR036638">
    <property type="entry name" value="HLH_DNA-bd_sf"/>
</dbReference>
<evidence type="ECO:0000256" key="2">
    <source>
        <dbReference type="ARBA" id="ARBA00023163"/>
    </source>
</evidence>
<organism evidence="6 7">
    <name type="scientific">Dryococelus australis</name>
    <dbReference type="NCBI Taxonomy" id="614101"/>
    <lineage>
        <taxon>Eukaryota</taxon>
        <taxon>Metazoa</taxon>
        <taxon>Ecdysozoa</taxon>
        <taxon>Arthropoda</taxon>
        <taxon>Hexapoda</taxon>
        <taxon>Insecta</taxon>
        <taxon>Pterygota</taxon>
        <taxon>Neoptera</taxon>
        <taxon>Polyneoptera</taxon>
        <taxon>Phasmatodea</taxon>
        <taxon>Verophasmatodea</taxon>
        <taxon>Anareolatae</taxon>
        <taxon>Phasmatidae</taxon>
        <taxon>Eurycanthinae</taxon>
        <taxon>Dryococelus</taxon>
    </lineage>
</organism>
<evidence type="ECO:0000259" key="5">
    <source>
        <dbReference type="PROSITE" id="PS50888"/>
    </source>
</evidence>
<dbReference type="SUPFAM" id="SSF47459">
    <property type="entry name" value="HLH, helix-loop-helix DNA-binding domain"/>
    <property type="match status" value="1"/>
</dbReference>
<dbReference type="SMART" id="SM00353">
    <property type="entry name" value="HLH"/>
    <property type="match status" value="1"/>
</dbReference>
<dbReference type="InterPro" id="IPR011598">
    <property type="entry name" value="bHLH_dom"/>
</dbReference>
<keyword evidence="2" id="KW-0804">Transcription</keyword>
<dbReference type="Proteomes" id="UP001159363">
    <property type="component" value="Chromosome 9"/>
</dbReference>
<dbReference type="CDD" id="cd11433">
    <property type="entry name" value="bHLH-PAS_HIF"/>
    <property type="match status" value="1"/>
</dbReference>
<evidence type="ECO:0000313" key="7">
    <source>
        <dbReference type="Proteomes" id="UP001159363"/>
    </source>
</evidence>
<protein>
    <recommendedName>
        <fullName evidence="5">BHLH domain-containing protein</fullName>
    </recommendedName>
</protein>
<gene>
    <name evidence="6" type="ORF">PR048_024302</name>
</gene>
<dbReference type="PROSITE" id="PS50888">
    <property type="entry name" value="BHLH"/>
    <property type="match status" value="1"/>
</dbReference>
<evidence type="ECO:0000313" key="6">
    <source>
        <dbReference type="EMBL" id="KAJ8873484.1"/>
    </source>
</evidence>
<keyword evidence="7" id="KW-1185">Reference proteome</keyword>
<feature type="region of interest" description="Disordered" evidence="4">
    <location>
        <begin position="369"/>
        <end position="391"/>
    </location>
</feature>
<dbReference type="PANTHER" id="PTHR23043">
    <property type="entry name" value="HYPOXIA-INDUCIBLE FACTOR 1 ALPHA"/>
    <property type="match status" value="1"/>
</dbReference>